<keyword evidence="4" id="KW-1003">Cell membrane</keyword>
<comment type="similarity">
    <text evidence="2">Belongs to the BCCT transporter (TC 2.A.15) family.</text>
</comment>
<feature type="transmembrane region" description="Helical" evidence="8">
    <location>
        <begin position="402"/>
        <end position="429"/>
    </location>
</feature>
<dbReference type="Pfam" id="PF02028">
    <property type="entry name" value="BCCT"/>
    <property type="match status" value="1"/>
</dbReference>
<organism evidence="9">
    <name type="scientific">uncultured Solirubrobacteraceae bacterium</name>
    <dbReference type="NCBI Taxonomy" id="1162706"/>
    <lineage>
        <taxon>Bacteria</taxon>
        <taxon>Bacillati</taxon>
        <taxon>Actinomycetota</taxon>
        <taxon>Thermoleophilia</taxon>
        <taxon>Solirubrobacterales</taxon>
        <taxon>Solirubrobacteraceae</taxon>
        <taxon>environmental samples</taxon>
    </lineage>
</organism>
<dbReference type="GO" id="GO:0005886">
    <property type="term" value="C:plasma membrane"/>
    <property type="evidence" value="ECO:0007669"/>
    <property type="project" value="UniProtKB-SubCell"/>
</dbReference>
<evidence type="ECO:0000256" key="1">
    <source>
        <dbReference type="ARBA" id="ARBA00004651"/>
    </source>
</evidence>
<dbReference type="PANTHER" id="PTHR30047">
    <property type="entry name" value="HIGH-AFFINITY CHOLINE TRANSPORT PROTEIN-RELATED"/>
    <property type="match status" value="1"/>
</dbReference>
<sequence>MSQRLRVDPVVFYVAAAISAAFVLWGVLSTDSLSSVAGDVLSWVIATFGWVFVLATAAFVVFAGVLAVSRYGRLRLGADDERPEFRTVSWVAMMFSAGMGIGLMFFAVAEPISHLSAPPAGTAQPNTEAAAQQAMAISYFHWALHPWAIYAIVGLALAYFTFRRGMPNLISTAFHPLIGDRVNGPIGKSIDILAIFATLFGSATSLGLGALQINSGLDFLWGVESSTTVAVVIIAVLTLAFVASAVSGVHKGIQWLSNTNMVLAVLLLLFVLVVGPTVFQLETLVSSIGGYLTTIVPASFRTGAFADQEWLSSWTIFYWAWWISWAPFVGTFIARISKGRTVREFVVGVLLVPSGVSFAWFAVFGGAAINLQLGGDADLAAVVGEPEVALFSMLEQFPGSGITSLIVIVLVALFFVSGADAASVVMGMLSSRGNLSPSRPVVILWGVFTGSAAAILLVAGGLEALQQAAIIAAAPFMLVMVGLSVGLFKALGQEVAPLFVPEPAPGQAVPRAVPAKPSPPAMGAR</sequence>
<evidence type="ECO:0000256" key="8">
    <source>
        <dbReference type="SAM" id="Phobius"/>
    </source>
</evidence>
<evidence type="ECO:0000313" key="9">
    <source>
        <dbReference type="EMBL" id="CAA9463304.1"/>
    </source>
</evidence>
<name>A0A6J4R5D9_9ACTN</name>
<feature type="transmembrane region" description="Helical" evidence="8">
    <location>
        <begin position="88"/>
        <end position="109"/>
    </location>
</feature>
<evidence type="ECO:0000256" key="4">
    <source>
        <dbReference type="ARBA" id="ARBA00022475"/>
    </source>
</evidence>
<feature type="transmembrane region" description="Helical" evidence="8">
    <location>
        <begin position="468"/>
        <end position="488"/>
    </location>
</feature>
<feature type="transmembrane region" description="Helical" evidence="8">
    <location>
        <begin position="441"/>
        <end position="462"/>
    </location>
</feature>
<reference evidence="9" key="1">
    <citation type="submission" date="2020-02" db="EMBL/GenBank/DDBJ databases">
        <authorList>
            <person name="Meier V. D."/>
        </authorList>
    </citation>
    <scope>NUCLEOTIDE SEQUENCE</scope>
    <source>
        <strain evidence="9">AVDCRST_MAG38</strain>
    </source>
</reference>
<keyword evidence="5 8" id="KW-0812">Transmembrane</keyword>
<proteinExistence type="inferred from homology"/>
<keyword evidence="3" id="KW-0813">Transport</keyword>
<feature type="transmembrane region" description="Helical" evidence="8">
    <location>
        <begin position="192"/>
        <end position="213"/>
    </location>
</feature>
<keyword evidence="7 8" id="KW-0472">Membrane</keyword>
<dbReference type="InterPro" id="IPR000060">
    <property type="entry name" value="BCCT_transptr"/>
</dbReference>
<dbReference type="PANTHER" id="PTHR30047:SF7">
    <property type="entry name" value="HIGH-AFFINITY CHOLINE TRANSPORT PROTEIN"/>
    <property type="match status" value="1"/>
</dbReference>
<dbReference type="NCBIfam" id="TIGR00842">
    <property type="entry name" value="bcct"/>
    <property type="match status" value="1"/>
</dbReference>
<feature type="transmembrane region" description="Helical" evidence="8">
    <location>
        <begin position="225"/>
        <end position="249"/>
    </location>
</feature>
<feature type="transmembrane region" description="Helical" evidence="8">
    <location>
        <begin position="40"/>
        <end position="68"/>
    </location>
</feature>
<feature type="transmembrane region" description="Helical" evidence="8">
    <location>
        <begin position="346"/>
        <end position="369"/>
    </location>
</feature>
<dbReference type="EMBL" id="CADCVJ010000022">
    <property type="protein sequence ID" value="CAA9463304.1"/>
    <property type="molecule type" value="Genomic_DNA"/>
</dbReference>
<evidence type="ECO:0000256" key="5">
    <source>
        <dbReference type="ARBA" id="ARBA00022692"/>
    </source>
</evidence>
<dbReference type="AlphaFoldDB" id="A0A6J4R5D9"/>
<feature type="transmembrane region" description="Helical" evidence="8">
    <location>
        <begin position="10"/>
        <end position="28"/>
    </location>
</feature>
<feature type="transmembrane region" description="Helical" evidence="8">
    <location>
        <begin position="316"/>
        <end position="334"/>
    </location>
</feature>
<gene>
    <name evidence="9" type="ORF">AVDCRST_MAG38-402</name>
</gene>
<comment type="subcellular location">
    <subcellularLocation>
        <location evidence="1">Cell membrane</location>
        <topology evidence="1">Multi-pass membrane protein</topology>
    </subcellularLocation>
</comment>
<protein>
    <submittedName>
        <fullName evidence="9">Glycine betaine transporter OpuD</fullName>
    </submittedName>
</protein>
<evidence type="ECO:0000256" key="3">
    <source>
        <dbReference type="ARBA" id="ARBA00022448"/>
    </source>
</evidence>
<evidence type="ECO:0000256" key="6">
    <source>
        <dbReference type="ARBA" id="ARBA00022989"/>
    </source>
</evidence>
<evidence type="ECO:0000256" key="7">
    <source>
        <dbReference type="ARBA" id="ARBA00023136"/>
    </source>
</evidence>
<dbReference type="GO" id="GO:0022857">
    <property type="term" value="F:transmembrane transporter activity"/>
    <property type="evidence" value="ECO:0007669"/>
    <property type="project" value="InterPro"/>
</dbReference>
<evidence type="ECO:0000256" key="2">
    <source>
        <dbReference type="ARBA" id="ARBA00005658"/>
    </source>
</evidence>
<feature type="transmembrane region" description="Helical" evidence="8">
    <location>
        <begin position="144"/>
        <end position="162"/>
    </location>
</feature>
<feature type="transmembrane region" description="Helical" evidence="8">
    <location>
        <begin position="261"/>
        <end position="279"/>
    </location>
</feature>
<keyword evidence="6 8" id="KW-1133">Transmembrane helix</keyword>
<dbReference type="InterPro" id="IPR018093">
    <property type="entry name" value="BCCT_CS"/>
</dbReference>
<dbReference type="PROSITE" id="PS01303">
    <property type="entry name" value="BCCT"/>
    <property type="match status" value="1"/>
</dbReference>
<accession>A0A6J4R5D9</accession>